<dbReference type="Gene3D" id="3.40.50.740">
    <property type="match status" value="1"/>
</dbReference>
<dbReference type="GO" id="GO:0051539">
    <property type="term" value="F:4 iron, 4 sulfur cluster binding"/>
    <property type="evidence" value="ECO:0007669"/>
    <property type="project" value="UniProtKB-KW"/>
</dbReference>
<keyword evidence="10" id="KW-0534">Nitrate assimilation</keyword>
<dbReference type="SUPFAM" id="SSF50692">
    <property type="entry name" value="ADC-like"/>
    <property type="match status" value="1"/>
</dbReference>
<dbReference type="Pfam" id="PF04324">
    <property type="entry name" value="Fer2_BFD"/>
    <property type="match status" value="1"/>
</dbReference>
<dbReference type="SMART" id="SM00926">
    <property type="entry name" value="Molybdop_Fe4S4"/>
    <property type="match status" value="1"/>
</dbReference>
<dbReference type="GO" id="GO:0043546">
    <property type="term" value="F:molybdopterin cofactor binding"/>
    <property type="evidence" value="ECO:0007669"/>
    <property type="project" value="InterPro"/>
</dbReference>
<dbReference type="InterPro" id="IPR006963">
    <property type="entry name" value="Mopterin_OxRdtase_4Fe-4S_dom"/>
</dbReference>
<evidence type="ECO:0000256" key="4">
    <source>
        <dbReference type="ARBA" id="ARBA00022485"/>
    </source>
</evidence>
<keyword evidence="8" id="KW-0408">Iron</keyword>
<dbReference type="Gene3D" id="3.40.228.10">
    <property type="entry name" value="Dimethylsulfoxide Reductase, domain 2"/>
    <property type="match status" value="1"/>
</dbReference>
<evidence type="ECO:0000259" key="12">
    <source>
        <dbReference type="PROSITE" id="PS51669"/>
    </source>
</evidence>
<keyword evidence="9" id="KW-0411">Iron-sulfur</keyword>
<evidence type="ECO:0000313" key="14">
    <source>
        <dbReference type="Proteomes" id="UP000094936"/>
    </source>
</evidence>
<dbReference type="CDD" id="cd02791">
    <property type="entry name" value="MopB_CT_Nitrate-R-NapA-like"/>
    <property type="match status" value="1"/>
</dbReference>
<keyword evidence="5" id="KW-0500">Molybdenum</keyword>
<keyword evidence="4" id="KW-0004">4Fe-4S</keyword>
<evidence type="ECO:0000256" key="7">
    <source>
        <dbReference type="ARBA" id="ARBA00023002"/>
    </source>
</evidence>
<dbReference type="GO" id="GO:0046872">
    <property type="term" value="F:metal ion binding"/>
    <property type="evidence" value="ECO:0007669"/>
    <property type="project" value="UniProtKB-KW"/>
</dbReference>
<feature type="domain" description="4Fe-4S Mo/W bis-MGD-type" evidence="12">
    <location>
        <begin position="6"/>
        <end position="62"/>
    </location>
</feature>
<dbReference type="GO" id="GO:1990204">
    <property type="term" value="C:oxidoreductase complex"/>
    <property type="evidence" value="ECO:0007669"/>
    <property type="project" value="UniProtKB-ARBA"/>
</dbReference>
<reference evidence="13 14" key="1">
    <citation type="submission" date="2016-05" db="EMBL/GenBank/DDBJ databases">
        <title>Genomic Taxonomy of the Vibrionaceae.</title>
        <authorList>
            <person name="Gomez-Gil B."/>
            <person name="Enciso-Ibarra J."/>
        </authorList>
    </citation>
    <scope>NUCLEOTIDE SEQUENCE [LARGE SCALE GENOMIC DNA]</scope>
    <source>
        <strain evidence="13 14">CAIM 1920</strain>
    </source>
</reference>
<dbReference type="RefSeq" id="WP_068901286.1">
    <property type="nucleotide sequence ID" value="NZ_JBHUIF010000004.1"/>
</dbReference>
<feature type="region of interest" description="Disordered" evidence="11">
    <location>
        <begin position="448"/>
        <end position="468"/>
    </location>
</feature>
<dbReference type="Gene3D" id="2.20.25.90">
    <property type="entry name" value="ADC-like domains"/>
    <property type="match status" value="1"/>
</dbReference>
<protein>
    <submittedName>
        <fullName evidence="13">Nitrate reductase</fullName>
    </submittedName>
</protein>
<dbReference type="OrthoDB" id="9810782at2"/>
<evidence type="ECO:0000256" key="3">
    <source>
        <dbReference type="ARBA" id="ARBA00008747"/>
    </source>
</evidence>
<dbReference type="InterPro" id="IPR050123">
    <property type="entry name" value="Prok_molybdopt-oxidoreductase"/>
</dbReference>
<dbReference type="PROSITE" id="PS00551">
    <property type="entry name" value="MOLYBDOPTERIN_PROK_1"/>
    <property type="match status" value="1"/>
</dbReference>
<dbReference type="Gene3D" id="1.10.10.1100">
    <property type="entry name" value="BFD-like [2Fe-2S]-binding domain"/>
    <property type="match status" value="1"/>
</dbReference>
<dbReference type="GO" id="GO:0042128">
    <property type="term" value="P:nitrate assimilation"/>
    <property type="evidence" value="ECO:0007669"/>
    <property type="project" value="UniProtKB-KW"/>
</dbReference>
<dbReference type="PROSITE" id="PS51669">
    <property type="entry name" value="4FE4S_MOW_BIS_MGD"/>
    <property type="match status" value="1"/>
</dbReference>
<dbReference type="InterPro" id="IPR007419">
    <property type="entry name" value="BFD-like_2Fe2S-bd_dom"/>
</dbReference>
<dbReference type="CDD" id="cd02754">
    <property type="entry name" value="MopB_Nitrate-R-NapA-like"/>
    <property type="match status" value="1"/>
</dbReference>
<evidence type="ECO:0000256" key="2">
    <source>
        <dbReference type="ARBA" id="ARBA00001966"/>
    </source>
</evidence>
<evidence type="ECO:0000313" key="13">
    <source>
        <dbReference type="EMBL" id="ODA33881.1"/>
    </source>
</evidence>
<dbReference type="Pfam" id="PF04879">
    <property type="entry name" value="Molybdop_Fe4S4"/>
    <property type="match status" value="1"/>
</dbReference>
<comment type="cofactor">
    <cofactor evidence="2">
        <name>[4Fe-4S] cluster</name>
        <dbReference type="ChEBI" id="CHEBI:49883"/>
    </cofactor>
</comment>
<organism evidence="13 14">
    <name type="scientific">Veronia pacifica</name>
    <dbReference type="NCBI Taxonomy" id="1080227"/>
    <lineage>
        <taxon>Bacteria</taxon>
        <taxon>Pseudomonadati</taxon>
        <taxon>Pseudomonadota</taxon>
        <taxon>Gammaproteobacteria</taxon>
        <taxon>Vibrionales</taxon>
        <taxon>Vibrionaceae</taxon>
        <taxon>Veronia</taxon>
    </lineage>
</organism>
<dbReference type="EMBL" id="LYBM01000012">
    <property type="protein sequence ID" value="ODA33881.1"/>
    <property type="molecule type" value="Genomic_DNA"/>
</dbReference>
<keyword evidence="6" id="KW-0479">Metal-binding</keyword>
<gene>
    <name evidence="13" type="ORF">A8L45_08640</name>
</gene>
<evidence type="ECO:0000256" key="5">
    <source>
        <dbReference type="ARBA" id="ARBA00022505"/>
    </source>
</evidence>
<evidence type="ECO:0000256" key="8">
    <source>
        <dbReference type="ARBA" id="ARBA00023004"/>
    </source>
</evidence>
<dbReference type="AlphaFoldDB" id="A0A1C3EKW7"/>
<dbReference type="Proteomes" id="UP000094936">
    <property type="component" value="Unassembled WGS sequence"/>
</dbReference>
<dbReference type="InterPro" id="IPR041957">
    <property type="entry name" value="CT_Nitrate-R-NapA-like"/>
</dbReference>
<accession>A0A1C3EKW7</accession>
<proteinExistence type="inferred from homology"/>
<comment type="caution">
    <text evidence="13">The sequence shown here is derived from an EMBL/GenBank/DDBJ whole genome shotgun (WGS) entry which is preliminary data.</text>
</comment>
<dbReference type="Gene3D" id="2.40.40.20">
    <property type="match status" value="1"/>
</dbReference>
<evidence type="ECO:0000256" key="9">
    <source>
        <dbReference type="ARBA" id="ARBA00023014"/>
    </source>
</evidence>
<dbReference type="PANTHER" id="PTHR43105:SF9">
    <property type="entry name" value="NADPH-FE(3+) OXIDOREDUCTASE SUBUNIT ALPHA"/>
    <property type="match status" value="1"/>
</dbReference>
<sequence>MTIKTDGWVKTTCAYCGVGCGIEAKTNIDGSLTVRGDADHPSNYGKLCAKGLTLGETVTHEGRMLSPSVAGKECQWEHALLETARQLNEIISLHGPDAVAFYVSGQLLTEDYYVVNKLAKGFIGTSSIDTNSRLCMSSSVAGHKRAFGEDCVPGCYEDLEVADLVVLTGSNLAWCHPVLFQRLKAAKQQRGTKVVVIDPRATSSCEIADLHLALSPGSDVALFNGLLSFLHREKHTDRNFIAHHTDDMELALEYAEPFKAIDEVTMVTGISSQDLMTFYQWFADNDRTVTVYSQGVNQSTSGTDKVNSIINCHLATGRVGKPGATPFSVTGQPNAMGGREVGGLANMLAAHMDFGKPEHHKLVSDFWQTDNLSQKPGLKAIEMFDAIERGDIKAVWIMATNPAVSLPDSEKINRALAKCPCVIVSDCIEDNDTLRHATIRLPAQGWGEKSGTVTNSERRISRQRKLMPSPGSAMPDWWIVCEVAKKMGFTDSFNYRNEAEIFTEHARLTALGNEKERQFRELNLNGLKYIGQKEYDSLSPIQWPVASFDCQNAIGAESNTSARLFTDSIFPTPNGKARFVSVAYSLPASQSSDLFPLIMNTGRLRDQWHTMTRTGLSSRLAEHVEEPTLFIHPKDADAYQVSQHQLVSVSSIKGSGLFRAKITAGLCKGHVFAPIHWSKTTSSSASVCTLISPECDLNSGQPEFKITPVRISAVAVTHIAVVTSVTPIEPELLNTDEVTYWSRKRLKQGYLYQIASQADISSLHNALSAVILTNEQQPIIFEGNGNIRQVNFYQGACVSTLEIEDDSCNTIGSWQGEILGLTTENMTIYRFMRGEVGTQQSEVVCACKQVTKSAIIEAIENNSDCDRQTLSACTGAGTGCGSCLSELDVILSEQTNQQRIPIKEIGIA</sequence>
<dbReference type="InterPro" id="IPR027467">
    <property type="entry name" value="MopterinOxRdtase_cofactor_BS"/>
</dbReference>
<dbReference type="InterPro" id="IPR041854">
    <property type="entry name" value="BFD-like_2Fe2S-bd_dom_sf"/>
</dbReference>
<comment type="similarity">
    <text evidence="3">Belongs to the prokaryotic molybdopterin-containing oxidoreductase family. NasA/NapA/NarB subfamily.</text>
</comment>
<dbReference type="GO" id="GO:0045333">
    <property type="term" value="P:cellular respiration"/>
    <property type="evidence" value="ECO:0007669"/>
    <property type="project" value="UniProtKB-ARBA"/>
</dbReference>
<dbReference type="InterPro" id="IPR006656">
    <property type="entry name" value="Mopterin_OxRdtase"/>
</dbReference>
<dbReference type="InterPro" id="IPR006657">
    <property type="entry name" value="MoPterin_dinucl-bd_dom"/>
</dbReference>
<evidence type="ECO:0000256" key="1">
    <source>
        <dbReference type="ARBA" id="ARBA00001942"/>
    </source>
</evidence>
<dbReference type="Pfam" id="PF01568">
    <property type="entry name" value="Molydop_binding"/>
    <property type="match status" value="1"/>
</dbReference>
<dbReference type="GO" id="GO:0016020">
    <property type="term" value="C:membrane"/>
    <property type="evidence" value="ECO:0007669"/>
    <property type="project" value="TreeGrafter"/>
</dbReference>
<keyword evidence="7" id="KW-0560">Oxidoreductase</keyword>
<dbReference type="SUPFAM" id="SSF53706">
    <property type="entry name" value="Formate dehydrogenase/DMSO reductase, domains 1-3"/>
    <property type="match status" value="1"/>
</dbReference>
<dbReference type="STRING" id="1080227.A8L45_08640"/>
<comment type="cofactor">
    <cofactor evidence="1">
        <name>Mo-bis(molybdopterin guanine dinucleotide)</name>
        <dbReference type="ChEBI" id="CHEBI:60539"/>
    </cofactor>
</comment>
<evidence type="ECO:0000256" key="6">
    <source>
        <dbReference type="ARBA" id="ARBA00022723"/>
    </source>
</evidence>
<dbReference type="InterPro" id="IPR009010">
    <property type="entry name" value="Asp_de-COase-like_dom_sf"/>
</dbReference>
<evidence type="ECO:0000256" key="11">
    <source>
        <dbReference type="SAM" id="MobiDB-lite"/>
    </source>
</evidence>
<dbReference type="Pfam" id="PF00384">
    <property type="entry name" value="Molybdopterin"/>
    <property type="match status" value="1"/>
</dbReference>
<keyword evidence="14" id="KW-1185">Reference proteome</keyword>
<evidence type="ECO:0000256" key="10">
    <source>
        <dbReference type="ARBA" id="ARBA00023063"/>
    </source>
</evidence>
<dbReference type="GO" id="GO:0016491">
    <property type="term" value="F:oxidoreductase activity"/>
    <property type="evidence" value="ECO:0007669"/>
    <property type="project" value="UniProtKB-KW"/>
</dbReference>
<dbReference type="PANTHER" id="PTHR43105">
    <property type="entry name" value="RESPIRATORY NITRATE REDUCTASE"/>
    <property type="match status" value="1"/>
</dbReference>
<name>A0A1C3EKW7_9GAMM</name>